<dbReference type="InterPro" id="IPR001314">
    <property type="entry name" value="Peptidase_S1A"/>
</dbReference>
<comment type="caution">
    <text evidence="16">The sequence shown here is derived from an EMBL/GenBank/DDBJ whole genome shotgun (WGS) entry which is preliminary data.</text>
</comment>
<dbReference type="Pfam" id="PF00089">
    <property type="entry name" value="Trypsin"/>
    <property type="match status" value="1"/>
</dbReference>
<dbReference type="InterPro" id="IPR018114">
    <property type="entry name" value="TRYPSIN_HIS"/>
</dbReference>
<dbReference type="Gene3D" id="2.40.10.10">
    <property type="entry name" value="Trypsin-like serine proteases"/>
    <property type="match status" value="2"/>
</dbReference>
<dbReference type="EC" id="3.4.21.4" evidence="9"/>
<dbReference type="SUPFAM" id="SSF57440">
    <property type="entry name" value="Kringle-like"/>
    <property type="match status" value="1"/>
</dbReference>
<evidence type="ECO:0000256" key="5">
    <source>
        <dbReference type="ARBA" id="ARBA00022801"/>
    </source>
</evidence>
<evidence type="ECO:0000256" key="1">
    <source>
        <dbReference type="ARBA" id="ARBA00004239"/>
    </source>
</evidence>
<comment type="catalytic activity">
    <reaction evidence="8">
        <text>Preferential cleavage: Arg-|-Xaa, Lys-|-Xaa.</text>
        <dbReference type="EC" id="3.4.21.4"/>
    </reaction>
</comment>
<dbReference type="PRINTS" id="PR00018">
    <property type="entry name" value="KRINGLE"/>
</dbReference>
<dbReference type="Proteomes" id="UP001557470">
    <property type="component" value="Unassembled WGS sequence"/>
</dbReference>
<keyword evidence="3 10" id="KW-0420">Kringle</keyword>
<feature type="domain" description="Peptidase S1" evidence="15">
    <location>
        <begin position="189"/>
        <end position="438"/>
    </location>
</feature>
<gene>
    <name evidence="16" type="ORF">UPYG_G00329690</name>
</gene>
<evidence type="ECO:0000256" key="8">
    <source>
        <dbReference type="ARBA" id="ARBA00036320"/>
    </source>
</evidence>
<dbReference type="EMBL" id="JAGEUA010000010">
    <property type="protein sequence ID" value="KAL0964838.1"/>
    <property type="molecule type" value="Genomic_DNA"/>
</dbReference>
<feature type="domain" description="Kringle" evidence="14">
    <location>
        <begin position="76"/>
        <end position="151"/>
    </location>
</feature>
<dbReference type="SMART" id="SM00130">
    <property type="entry name" value="KR"/>
    <property type="match status" value="1"/>
</dbReference>
<evidence type="ECO:0000313" key="17">
    <source>
        <dbReference type="Proteomes" id="UP001557470"/>
    </source>
</evidence>
<evidence type="ECO:0000256" key="6">
    <source>
        <dbReference type="ARBA" id="ARBA00022825"/>
    </source>
</evidence>
<comment type="caution">
    <text evidence="10">Lacks conserved residue(s) required for the propagation of feature annotation.</text>
</comment>
<dbReference type="Gene3D" id="2.10.25.10">
    <property type="entry name" value="Laminin"/>
    <property type="match status" value="1"/>
</dbReference>
<dbReference type="CDD" id="cd00190">
    <property type="entry name" value="Tryp_SPc"/>
    <property type="match status" value="1"/>
</dbReference>
<keyword evidence="4 11" id="KW-0645">Protease</keyword>
<dbReference type="PROSITE" id="PS00022">
    <property type="entry name" value="EGF_1"/>
    <property type="match status" value="1"/>
</dbReference>
<keyword evidence="6 11" id="KW-0720">Serine protease</keyword>
<dbReference type="PROSITE" id="PS00021">
    <property type="entry name" value="KRINGLE_1"/>
    <property type="match status" value="1"/>
</dbReference>
<dbReference type="AlphaFoldDB" id="A0ABD0W666"/>
<dbReference type="GO" id="GO:0004252">
    <property type="term" value="F:serine-type endopeptidase activity"/>
    <property type="evidence" value="ECO:0007669"/>
    <property type="project" value="UniProtKB-EC"/>
</dbReference>
<feature type="compositionally biased region" description="Pro residues" evidence="12">
    <location>
        <begin position="160"/>
        <end position="176"/>
    </location>
</feature>
<dbReference type="InterPro" id="IPR033116">
    <property type="entry name" value="TRYPSIN_SER"/>
</dbReference>
<feature type="region of interest" description="Disordered" evidence="12">
    <location>
        <begin position="156"/>
        <end position="183"/>
    </location>
</feature>
<keyword evidence="17" id="KW-1185">Reference proteome</keyword>
<dbReference type="PROSITE" id="PS50240">
    <property type="entry name" value="TRYPSIN_DOM"/>
    <property type="match status" value="1"/>
</dbReference>
<dbReference type="CDD" id="cd00108">
    <property type="entry name" value="KR"/>
    <property type="match status" value="1"/>
</dbReference>
<proteinExistence type="predicted"/>
<keyword evidence="5 11" id="KW-0378">Hydrolase</keyword>
<organism evidence="16 17">
    <name type="scientific">Umbra pygmaea</name>
    <name type="common">Eastern mudminnow</name>
    <dbReference type="NCBI Taxonomy" id="75934"/>
    <lineage>
        <taxon>Eukaryota</taxon>
        <taxon>Metazoa</taxon>
        <taxon>Chordata</taxon>
        <taxon>Craniata</taxon>
        <taxon>Vertebrata</taxon>
        <taxon>Euteleostomi</taxon>
        <taxon>Actinopterygii</taxon>
        <taxon>Neopterygii</taxon>
        <taxon>Teleostei</taxon>
        <taxon>Protacanthopterygii</taxon>
        <taxon>Esociformes</taxon>
        <taxon>Umbridae</taxon>
        <taxon>Umbra</taxon>
    </lineage>
</organism>
<evidence type="ECO:0000256" key="3">
    <source>
        <dbReference type="ARBA" id="ARBA00022572"/>
    </source>
</evidence>
<dbReference type="InterPro" id="IPR009003">
    <property type="entry name" value="Peptidase_S1_PA"/>
</dbReference>
<keyword evidence="2" id="KW-0964">Secreted</keyword>
<dbReference type="InterPro" id="IPR043504">
    <property type="entry name" value="Peptidase_S1_PA_chymotrypsin"/>
</dbReference>
<evidence type="ECO:0000259" key="14">
    <source>
        <dbReference type="PROSITE" id="PS50070"/>
    </source>
</evidence>
<evidence type="ECO:0000256" key="13">
    <source>
        <dbReference type="SAM" id="SignalP"/>
    </source>
</evidence>
<dbReference type="GO" id="GO:0006508">
    <property type="term" value="P:proteolysis"/>
    <property type="evidence" value="ECO:0007669"/>
    <property type="project" value="UniProtKB-KW"/>
</dbReference>
<dbReference type="InterPro" id="IPR000742">
    <property type="entry name" value="EGF"/>
</dbReference>
<dbReference type="Pfam" id="PF00051">
    <property type="entry name" value="Kringle"/>
    <property type="match status" value="1"/>
</dbReference>
<dbReference type="FunFam" id="2.40.10.10:FF:000003">
    <property type="entry name" value="Transmembrane serine protease 3"/>
    <property type="match status" value="1"/>
</dbReference>
<dbReference type="PROSITE" id="PS00135">
    <property type="entry name" value="TRYPSIN_SER"/>
    <property type="match status" value="1"/>
</dbReference>
<dbReference type="InterPro" id="IPR050127">
    <property type="entry name" value="Serine_Proteases_S1"/>
</dbReference>
<keyword evidence="7" id="KW-1015">Disulfide bond</keyword>
<dbReference type="Gene3D" id="2.40.20.10">
    <property type="entry name" value="Plasminogen Kringle 4"/>
    <property type="match status" value="1"/>
</dbReference>
<evidence type="ECO:0000256" key="12">
    <source>
        <dbReference type="SAM" id="MobiDB-lite"/>
    </source>
</evidence>
<evidence type="ECO:0000313" key="16">
    <source>
        <dbReference type="EMBL" id="KAL0964838.1"/>
    </source>
</evidence>
<dbReference type="InterPro" id="IPR000001">
    <property type="entry name" value="Kringle"/>
</dbReference>
<evidence type="ECO:0000256" key="9">
    <source>
        <dbReference type="ARBA" id="ARBA00038868"/>
    </source>
</evidence>
<keyword evidence="13" id="KW-0732">Signal</keyword>
<dbReference type="PROSITE" id="PS50070">
    <property type="entry name" value="KRINGLE_2"/>
    <property type="match status" value="1"/>
</dbReference>
<dbReference type="SUPFAM" id="SSF50494">
    <property type="entry name" value="Trypsin-like serine proteases"/>
    <property type="match status" value="1"/>
</dbReference>
<evidence type="ECO:0000256" key="11">
    <source>
        <dbReference type="RuleBase" id="RU363034"/>
    </source>
</evidence>
<evidence type="ECO:0000259" key="15">
    <source>
        <dbReference type="PROSITE" id="PS50240"/>
    </source>
</evidence>
<evidence type="ECO:0000256" key="7">
    <source>
        <dbReference type="ARBA" id="ARBA00023157"/>
    </source>
</evidence>
<evidence type="ECO:0000256" key="2">
    <source>
        <dbReference type="ARBA" id="ARBA00022525"/>
    </source>
</evidence>
<reference evidence="16 17" key="1">
    <citation type="submission" date="2024-06" db="EMBL/GenBank/DDBJ databases">
        <authorList>
            <person name="Pan Q."/>
            <person name="Wen M."/>
            <person name="Jouanno E."/>
            <person name="Zahm M."/>
            <person name="Klopp C."/>
            <person name="Cabau C."/>
            <person name="Louis A."/>
            <person name="Berthelot C."/>
            <person name="Parey E."/>
            <person name="Roest Crollius H."/>
            <person name="Montfort J."/>
            <person name="Robinson-Rechavi M."/>
            <person name="Bouchez O."/>
            <person name="Lampietro C."/>
            <person name="Lopez Roques C."/>
            <person name="Donnadieu C."/>
            <person name="Postlethwait J."/>
            <person name="Bobe J."/>
            <person name="Verreycken H."/>
            <person name="Guiguen Y."/>
        </authorList>
    </citation>
    <scope>NUCLEOTIDE SEQUENCE [LARGE SCALE GENOMIC DNA]</scope>
    <source>
        <strain evidence="16">Up_M1</strain>
        <tissue evidence="16">Testis</tissue>
    </source>
</reference>
<evidence type="ECO:0000256" key="10">
    <source>
        <dbReference type="PROSITE-ProRule" id="PRU00121"/>
    </source>
</evidence>
<feature type="chain" id="PRO_5044895634" description="trypsin" evidence="13">
    <location>
        <begin position="23"/>
        <end position="449"/>
    </location>
</feature>
<dbReference type="SMART" id="SM00020">
    <property type="entry name" value="Tryp_SPc"/>
    <property type="match status" value="1"/>
</dbReference>
<feature type="signal peptide" evidence="13">
    <location>
        <begin position="1"/>
        <end position="22"/>
    </location>
</feature>
<dbReference type="GO" id="GO:0005576">
    <property type="term" value="C:extracellular region"/>
    <property type="evidence" value="ECO:0007669"/>
    <property type="project" value="UniProtKB-SubCell"/>
</dbReference>
<dbReference type="InterPro" id="IPR001254">
    <property type="entry name" value="Trypsin_dom"/>
</dbReference>
<sequence length="449" mass="49782">MGNCNLLLILTTALVGLLHTKAGLQRQKRHTFLDFSSRRSDIVCLHGTPVSFGKRTFCSCADGYDGKHCEIDTSASCYIGSGIFYRGKVSQSESGRRCLVWDRRTRKNLMASDVHSGRHNYCRNLEYKQRPWCYVIKGGRQVQEYCSIPSCGIHAESPPTESPPTEAPPTETPPTEPTCGQRPRKQMKIVGGTIAAIQSHPWMAAIFWNGRRPTERVFHCGGSLISSCWVLTAAHCLPDGFHTAAQTLSVTLGKNAINETDVTKEQTFQVEEVIIHPEFDNSEGNFNNDIALLRLQAIKGQCAQESGSVRTVCLPPANRALRTGTSCEIAGYGKEEEGLWYNSQYLRQAKVELLAHDICSDKEYYGNMITENMFCAGKPDWSQDACKGDSGGPMVCEVDNRISLFGIVSWGEGCSRAFRPGVYTTVTKYNRWIEENCLSSLTSGSVFPK</sequence>
<dbReference type="InterPro" id="IPR018056">
    <property type="entry name" value="Kringle_CS"/>
</dbReference>
<dbReference type="InterPro" id="IPR013806">
    <property type="entry name" value="Kringle-like"/>
</dbReference>
<dbReference type="PANTHER" id="PTHR24264">
    <property type="entry name" value="TRYPSIN-RELATED"/>
    <property type="match status" value="1"/>
</dbReference>
<comment type="subcellular location">
    <subcellularLocation>
        <location evidence="1">Secreted</location>
        <location evidence="1">Extracellular space</location>
    </subcellularLocation>
</comment>
<dbReference type="InterPro" id="IPR038178">
    <property type="entry name" value="Kringle_sf"/>
</dbReference>
<dbReference type="PROSITE" id="PS01186">
    <property type="entry name" value="EGF_2"/>
    <property type="match status" value="1"/>
</dbReference>
<dbReference type="PANTHER" id="PTHR24264:SF63">
    <property type="entry name" value="PLASMINOGEN ACTIVATOR, UROKINASE B"/>
    <property type="match status" value="1"/>
</dbReference>
<accession>A0ABD0W666</accession>
<protein>
    <recommendedName>
        <fullName evidence="9">trypsin</fullName>
        <ecNumber evidence="9">3.4.21.4</ecNumber>
    </recommendedName>
</protein>
<name>A0ABD0W666_UMBPY</name>
<dbReference type="PRINTS" id="PR00722">
    <property type="entry name" value="CHYMOTRYPSIN"/>
</dbReference>
<evidence type="ECO:0000256" key="4">
    <source>
        <dbReference type="ARBA" id="ARBA00022670"/>
    </source>
</evidence>
<dbReference type="PROSITE" id="PS00134">
    <property type="entry name" value="TRYPSIN_HIS"/>
    <property type="match status" value="1"/>
</dbReference>